<dbReference type="InterPro" id="IPR002828">
    <property type="entry name" value="SurE-like_Pase/nucleotidase"/>
</dbReference>
<dbReference type="HAMAP" id="MF_00060">
    <property type="entry name" value="SurE"/>
    <property type="match status" value="1"/>
</dbReference>
<feature type="binding site" evidence="4">
    <location>
        <position position="10"/>
    </location>
    <ligand>
        <name>a divalent metal cation</name>
        <dbReference type="ChEBI" id="CHEBI:60240"/>
    </ligand>
</feature>
<keyword evidence="2 4" id="KW-0479">Metal-binding</keyword>
<dbReference type="PANTHER" id="PTHR30457">
    <property type="entry name" value="5'-NUCLEOTIDASE SURE"/>
    <property type="match status" value="1"/>
</dbReference>
<comment type="catalytic activity">
    <reaction evidence="4">
        <text>a ribonucleoside 5'-phosphate + H2O = a ribonucleoside + phosphate</text>
        <dbReference type="Rhea" id="RHEA:12484"/>
        <dbReference type="ChEBI" id="CHEBI:15377"/>
        <dbReference type="ChEBI" id="CHEBI:18254"/>
        <dbReference type="ChEBI" id="CHEBI:43474"/>
        <dbReference type="ChEBI" id="CHEBI:58043"/>
        <dbReference type="EC" id="3.1.3.5"/>
    </reaction>
</comment>
<evidence type="ECO:0000313" key="6">
    <source>
        <dbReference type="EMBL" id="AFZ70870.1"/>
    </source>
</evidence>
<feature type="domain" description="Survival protein SurE-like phosphatase/nucleotidase" evidence="5">
    <location>
        <begin position="5"/>
        <end position="190"/>
    </location>
</feature>
<gene>
    <name evidence="4" type="primary">surE</name>
    <name evidence="6" type="ordered locus">Calag_1148</name>
</gene>
<dbReference type="Pfam" id="PF01975">
    <property type="entry name" value="SurE"/>
    <property type="match status" value="1"/>
</dbReference>
<evidence type="ECO:0000256" key="1">
    <source>
        <dbReference type="ARBA" id="ARBA00011062"/>
    </source>
</evidence>
<dbReference type="OrthoDB" id="26873at2157"/>
<proteinExistence type="inferred from homology"/>
<comment type="subcellular location">
    <subcellularLocation>
        <location evidence="4">Cytoplasm</location>
    </subcellularLocation>
</comment>
<evidence type="ECO:0000256" key="2">
    <source>
        <dbReference type="ARBA" id="ARBA00022723"/>
    </source>
</evidence>
<dbReference type="SUPFAM" id="SSF64167">
    <property type="entry name" value="SurE-like"/>
    <property type="match status" value="1"/>
</dbReference>
<dbReference type="AlphaFoldDB" id="L0ACT8"/>
<accession>L0ACT8</accession>
<dbReference type="GO" id="GO:0046872">
    <property type="term" value="F:metal ion binding"/>
    <property type="evidence" value="ECO:0007669"/>
    <property type="project" value="UniProtKB-UniRule"/>
</dbReference>
<feature type="binding site" evidence="4">
    <location>
        <position position="11"/>
    </location>
    <ligand>
        <name>a divalent metal cation</name>
        <dbReference type="ChEBI" id="CHEBI:60240"/>
    </ligand>
</feature>
<dbReference type="GeneID" id="14212408"/>
<dbReference type="STRING" id="1056495.Calag_1148"/>
<comment type="cofactor">
    <cofactor evidence="4">
        <name>a divalent metal cation</name>
        <dbReference type="ChEBI" id="CHEBI:60240"/>
    </cofactor>
    <text evidence="4">Binds 1 divalent metal cation per subunit.</text>
</comment>
<organism evidence="6 7">
    <name type="scientific">Caldisphaera lagunensis (strain DSM 15908 / JCM 11604 / ANMR 0165 / IC-154)</name>
    <dbReference type="NCBI Taxonomy" id="1056495"/>
    <lineage>
        <taxon>Archaea</taxon>
        <taxon>Thermoproteota</taxon>
        <taxon>Thermoprotei</taxon>
        <taxon>Acidilobales</taxon>
        <taxon>Caldisphaeraceae</taxon>
        <taxon>Caldisphaera</taxon>
    </lineage>
</organism>
<comment type="similarity">
    <text evidence="1 4">Belongs to the SurE nucleotidase family.</text>
</comment>
<evidence type="ECO:0000256" key="3">
    <source>
        <dbReference type="ARBA" id="ARBA00022801"/>
    </source>
</evidence>
<dbReference type="GO" id="GO:0008253">
    <property type="term" value="F:5'-nucleotidase activity"/>
    <property type="evidence" value="ECO:0007669"/>
    <property type="project" value="UniProtKB-UniRule"/>
</dbReference>
<dbReference type="EC" id="3.1.3.5" evidence="4"/>
<dbReference type="NCBIfam" id="TIGR00087">
    <property type="entry name" value="surE"/>
    <property type="match status" value="1"/>
</dbReference>
<dbReference type="KEGG" id="clg:Calag_1148"/>
<feature type="binding site" evidence="4">
    <location>
        <position position="42"/>
    </location>
    <ligand>
        <name>a divalent metal cation</name>
        <dbReference type="ChEBI" id="CHEBI:60240"/>
    </ligand>
</feature>
<dbReference type="GO" id="GO:0000166">
    <property type="term" value="F:nucleotide binding"/>
    <property type="evidence" value="ECO:0007669"/>
    <property type="project" value="UniProtKB-KW"/>
</dbReference>
<dbReference type="InParanoid" id="L0ACT8"/>
<dbReference type="eggNOG" id="arCOG02303">
    <property type="taxonomic scope" value="Archaea"/>
</dbReference>
<dbReference type="Gene3D" id="3.40.1210.10">
    <property type="entry name" value="Survival protein SurE-like phosphatase/nucleotidase"/>
    <property type="match status" value="1"/>
</dbReference>
<evidence type="ECO:0000256" key="4">
    <source>
        <dbReference type="HAMAP-Rule" id="MF_00060"/>
    </source>
</evidence>
<dbReference type="Proteomes" id="UP000010469">
    <property type="component" value="Chromosome"/>
</dbReference>
<dbReference type="GO" id="GO:0005737">
    <property type="term" value="C:cytoplasm"/>
    <property type="evidence" value="ECO:0007669"/>
    <property type="project" value="UniProtKB-SubCell"/>
</dbReference>
<sequence>MLGSILITNDDGINSPGINYLIEELSKQGFDVYVVAPKNQVSGAGKSHSFYVKVEKCYVKNAKESWCVDGKPADAVAIGLRYLLKDVKPDIIVSGINIGPNMGLMDFFTSGTIGGALEGILLGYKAIAASFAVLRGIKTREQDILLKKAAKITAEISKIMLDIFREEKIDLININFPSIKPIGFKVTKMSWLSNMDVKLDSKDDVYQVMGWKTDNLEEAYAGGEEESDVAMVKKGYISLSPLCVRCIPEAISYVKAFNKIENRIKGIENLILA</sequence>
<keyword evidence="7" id="KW-1185">Reference proteome</keyword>
<feature type="binding site" evidence="4">
    <location>
        <position position="97"/>
    </location>
    <ligand>
        <name>a divalent metal cation</name>
        <dbReference type="ChEBI" id="CHEBI:60240"/>
    </ligand>
</feature>
<dbReference type="InterPro" id="IPR036523">
    <property type="entry name" value="SurE-like_sf"/>
</dbReference>
<dbReference type="EMBL" id="CP003378">
    <property type="protein sequence ID" value="AFZ70870.1"/>
    <property type="molecule type" value="Genomic_DNA"/>
</dbReference>
<keyword evidence="4" id="KW-0547">Nucleotide-binding</keyword>
<dbReference type="RefSeq" id="WP_015232767.1">
    <property type="nucleotide sequence ID" value="NC_019791.1"/>
</dbReference>
<name>L0ACT8_CALLD</name>
<dbReference type="PANTHER" id="PTHR30457:SF0">
    <property type="entry name" value="PHOSPHATASE, PUTATIVE (AFU_ORTHOLOGUE AFUA_4G01070)-RELATED"/>
    <property type="match status" value="1"/>
</dbReference>
<reference evidence="7" key="1">
    <citation type="submission" date="2012-03" db="EMBL/GenBank/DDBJ databases">
        <title>Complete genome of Caldisphaera lagunensis DSM 15908.</title>
        <authorList>
            <person name="Lucas S."/>
            <person name="Copeland A."/>
            <person name="Lapidus A."/>
            <person name="Glavina del Rio T."/>
            <person name="Dalin E."/>
            <person name="Tice H."/>
            <person name="Bruce D."/>
            <person name="Goodwin L."/>
            <person name="Pitluck S."/>
            <person name="Peters L."/>
            <person name="Mikhailova N."/>
            <person name="Teshima H."/>
            <person name="Kyrpides N."/>
            <person name="Mavromatis K."/>
            <person name="Ivanova N."/>
            <person name="Brettin T."/>
            <person name="Detter J.C."/>
            <person name="Han C."/>
            <person name="Larimer F."/>
            <person name="Land M."/>
            <person name="Hauser L."/>
            <person name="Markowitz V."/>
            <person name="Cheng J.-F."/>
            <person name="Hugenholtz P."/>
            <person name="Woyke T."/>
            <person name="Wu D."/>
            <person name="Spring S."/>
            <person name="Schroeder M."/>
            <person name="Brambilla E."/>
            <person name="Klenk H.-P."/>
            <person name="Eisen J.A."/>
        </authorList>
    </citation>
    <scope>NUCLEOTIDE SEQUENCE [LARGE SCALE GENOMIC DNA]</scope>
    <source>
        <strain evidence="7">DSM 15908 / JCM 11604 / IC-154</strain>
    </source>
</reference>
<evidence type="ECO:0000259" key="5">
    <source>
        <dbReference type="Pfam" id="PF01975"/>
    </source>
</evidence>
<comment type="function">
    <text evidence="4">Nucleotidase that shows phosphatase activity on nucleoside 5'-monophosphates.</text>
</comment>
<dbReference type="InterPro" id="IPR030048">
    <property type="entry name" value="SurE"/>
</dbReference>
<keyword evidence="3 4" id="KW-0378">Hydrolase</keyword>
<protein>
    <recommendedName>
        <fullName evidence="4">5'-nucleotidase SurE</fullName>
        <ecNumber evidence="4">3.1.3.5</ecNumber>
    </recommendedName>
    <alternativeName>
        <fullName evidence="4">Nucleoside 5'-monophosphate phosphohydrolase</fullName>
    </alternativeName>
</protein>
<dbReference type="HOGENOM" id="CLU_045192_1_2_2"/>
<keyword evidence="4" id="KW-0963">Cytoplasm</keyword>
<evidence type="ECO:0000313" key="7">
    <source>
        <dbReference type="Proteomes" id="UP000010469"/>
    </source>
</evidence>